<organism evidence="1 2">
    <name type="scientific">Symbiodinium necroappetens</name>
    <dbReference type="NCBI Taxonomy" id="1628268"/>
    <lineage>
        <taxon>Eukaryota</taxon>
        <taxon>Sar</taxon>
        <taxon>Alveolata</taxon>
        <taxon>Dinophyceae</taxon>
        <taxon>Suessiales</taxon>
        <taxon>Symbiodiniaceae</taxon>
        <taxon>Symbiodinium</taxon>
    </lineage>
</organism>
<dbReference type="OrthoDB" id="481831at2759"/>
<name>A0A813B2J8_9DINO</name>
<dbReference type="Proteomes" id="UP000601435">
    <property type="component" value="Unassembled WGS sequence"/>
</dbReference>
<feature type="non-terminal residue" evidence="1">
    <location>
        <position position="220"/>
    </location>
</feature>
<keyword evidence="2" id="KW-1185">Reference proteome</keyword>
<proteinExistence type="predicted"/>
<evidence type="ECO:0000313" key="2">
    <source>
        <dbReference type="Proteomes" id="UP000601435"/>
    </source>
</evidence>
<dbReference type="EMBL" id="CAJNJA010066122">
    <property type="protein sequence ID" value="CAE7887976.1"/>
    <property type="molecule type" value="Genomic_DNA"/>
</dbReference>
<feature type="non-terminal residue" evidence="1">
    <location>
        <position position="1"/>
    </location>
</feature>
<protein>
    <submittedName>
        <fullName evidence="1">Uncharacterized protein</fullName>
    </submittedName>
</protein>
<evidence type="ECO:0000313" key="1">
    <source>
        <dbReference type="EMBL" id="CAE7887976.1"/>
    </source>
</evidence>
<dbReference type="AlphaFoldDB" id="A0A813B2J8"/>
<comment type="caution">
    <text evidence="1">The sequence shown here is derived from an EMBL/GenBank/DDBJ whole genome shotgun (WGS) entry which is preliminary data.</text>
</comment>
<gene>
    <name evidence="1" type="ORF">SNEC2469_LOCUS29406</name>
</gene>
<accession>A0A813B2J8</accession>
<sequence>AIADRLPLNKLQGWQADAFQQYFQVTDDDICKHFQCLVHREPHQRPCFFTNSWFFQLAKYFYETLNARAARRGMAHWYSAAALHGSTSMHFTGTAPYSLAWQVSCLPKNAVVRGVLLKGMATLVQQQVARMRRRQLLYNSKGIRIDGNFKIAKRLLLDDSEDPCTVLLGLCGTDGSLLDLLSPLKGEWWEPISSVLKPLLQDIRATFLQQGYTAQEARPV</sequence>
<reference evidence="1" key="1">
    <citation type="submission" date="2021-02" db="EMBL/GenBank/DDBJ databases">
        <authorList>
            <person name="Dougan E. K."/>
            <person name="Rhodes N."/>
            <person name="Thang M."/>
            <person name="Chan C."/>
        </authorList>
    </citation>
    <scope>NUCLEOTIDE SEQUENCE</scope>
</reference>